<keyword evidence="2" id="KW-1185">Reference proteome</keyword>
<dbReference type="AlphaFoldDB" id="A0A1J1J1L5"/>
<organism evidence="1 2">
    <name type="scientific">Clunio marinus</name>
    <dbReference type="NCBI Taxonomy" id="568069"/>
    <lineage>
        <taxon>Eukaryota</taxon>
        <taxon>Metazoa</taxon>
        <taxon>Ecdysozoa</taxon>
        <taxon>Arthropoda</taxon>
        <taxon>Hexapoda</taxon>
        <taxon>Insecta</taxon>
        <taxon>Pterygota</taxon>
        <taxon>Neoptera</taxon>
        <taxon>Endopterygota</taxon>
        <taxon>Diptera</taxon>
        <taxon>Nematocera</taxon>
        <taxon>Chironomoidea</taxon>
        <taxon>Chironomidae</taxon>
        <taxon>Clunio</taxon>
    </lineage>
</organism>
<gene>
    <name evidence="1" type="ORF">CLUMA_CG017813</name>
</gene>
<name>A0A1J1J1L5_9DIPT</name>
<evidence type="ECO:0000313" key="1">
    <source>
        <dbReference type="EMBL" id="CRL04753.1"/>
    </source>
</evidence>
<proteinExistence type="predicted"/>
<sequence>MNFYVLTASEDDSIPIEIKYVSSFSVSSTLYPTLHRAFHCKDKPQPASPTQMQTQMTCRVIKFISVYSIDKCYHISGIIAFNVIKFTTDLITESFKDSRPLN</sequence>
<accession>A0A1J1J1L5</accession>
<evidence type="ECO:0000313" key="2">
    <source>
        <dbReference type="Proteomes" id="UP000183832"/>
    </source>
</evidence>
<dbReference type="Proteomes" id="UP000183832">
    <property type="component" value="Unassembled WGS sequence"/>
</dbReference>
<protein>
    <submittedName>
        <fullName evidence="1">CLUMA_CG017813, isoform A</fullName>
    </submittedName>
</protein>
<dbReference type="EMBL" id="CVRI01000063">
    <property type="protein sequence ID" value="CRL04753.1"/>
    <property type="molecule type" value="Genomic_DNA"/>
</dbReference>
<reference evidence="1 2" key="1">
    <citation type="submission" date="2015-04" db="EMBL/GenBank/DDBJ databases">
        <authorList>
            <person name="Syromyatnikov M.Y."/>
            <person name="Popov V.N."/>
        </authorList>
    </citation>
    <scope>NUCLEOTIDE SEQUENCE [LARGE SCALE GENOMIC DNA]</scope>
</reference>